<dbReference type="InterPro" id="IPR052161">
    <property type="entry name" value="Mycobact_Acyl-CoA_DH"/>
</dbReference>
<dbReference type="InterPro" id="IPR009075">
    <property type="entry name" value="AcylCo_DH/oxidase_C"/>
</dbReference>
<organism evidence="10 11">
    <name type="scientific">Enhygromyxa salina</name>
    <dbReference type="NCBI Taxonomy" id="215803"/>
    <lineage>
        <taxon>Bacteria</taxon>
        <taxon>Pseudomonadati</taxon>
        <taxon>Myxococcota</taxon>
        <taxon>Polyangia</taxon>
        <taxon>Nannocystales</taxon>
        <taxon>Nannocystaceae</taxon>
        <taxon>Enhygromyxa</taxon>
    </lineage>
</organism>
<dbReference type="Pfam" id="PF02771">
    <property type="entry name" value="Acyl-CoA_dh_N"/>
    <property type="match status" value="1"/>
</dbReference>
<keyword evidence="4 6" id="KW-0274">FAD</keyword>
<dbReference type="GO" id="GO:0005886">
    <property type="term" value="C:plasma membrane"/>
    <property type="evidence" value="ECO:0007669"/>
    <property type="project" value="TreeGrafter"/>
</dbReference>
<evidence type="ECO:0000256" key="1">
    <source>
        <dbReference type="ARBA" id="ARBA00001974"/>
    </source>
</evidence>
<evidence type="ECO:0000256" key="2">
    <source>
        <dbReference type="ARBA" id="ARBA00009347"/>
    </source>
</evidence>
<dbReference type="GO" id="GO:0050660">
    <property type="term" value="F:flavin adenine dinucleotide binding"/>
    <property type="evidence" value="ECO:0007669"/>
    <property type="project" value="InterPro"/>
</dbReference>
<dbReference type="InterPro" id="IPR013786">
    <property type="entry name" value="AcylCoA_DH/ox_N"/>
</dbReference>
<dbReference type="EMBL" id="JMCC02000026">
    <property type="protein sequence ID" value="KIG17333.1"/>
    <property type="molecule type" value="Genomic_DNA"/>
</dbReference>
<dbReference type="AlphaFoldDB" id="A0A0C2A1T4"/>
<evidence type="ECO:0000259" key="7">
    <source>
        <dbReference type="Pfam" id="PF00441"/>
    </source>
</evidence>
<keyword evidence="3 6" id="KW-0285">Flavoprotein</keyword>
<dbReference type="Gene3D" id="1.10.540.10">
    <property type="entry name" value="Acyl-CoA dehydrogenase/oxidase, N-terminal domain"/>
    <property type="match status" value="1"/>
</dbReference>
<dbReference type="SUPFAM" id="SSF47203">
    <property type="entry name" value="Acyl-CoA dehydrogenase C-terminal domain-like"/>
    <property type="match status" value="1"/>
</dbReference>
<dbReference type="RefSeq" id="WP_052548418.1">
    <property type="nucleotide sequence ID" value="NZ_JMCC02000026.1"/>
</dbReference>
<feature type="domain" description="Acyl-CoA dehydrogenase/oxidase C-terminal" evidence="7">
    <location>
        <begin position="232"/>
        <end position="389"/>
    </location>
</feature>
<comment type="caution">
    <text evidence="10">The sequence shown here is derived from an EMBL/GenBank/DDBJ whole genome shotgun (WGS) entry which is preliminary data.</text>
</comment>
<protein>
    <submittedName>
        <fullName evidence="10">Acyl-CoA dehydrogenase</fullName>
    </submittedName>
</protein>
<evidence type="ECO:0000256" key="5">
    <source>
        <dbReference type="ARBA" id="ARBA00023002"/>
    </source>
</evidence>
<evidence type="ECO:0000259" key="9">
    <source>
        <dbReference type="Pfam" id="PF02771"/>
    </source>
</evidence>
<comment type="cofactor">
    <cofactor evidence="1 6">
        <name>FAD</name>
        <dbReference type="ChEBI" id="CHEBI:57692"/>
    </cofactor>
</comment>
<dbReference type="Proteomes" id="UP000031599">
    <property type="component" value="Unassembled WGS sequence"/>
</dbReference>
<comment type="similarity">
    <text evidence="2 6">Belongs to the acyl-CoA dehydrogenase family.</text>
</comment>
<evidence type="ECO:0000256" key="3">
    <source>
        <dbReference type="ARBA" id="ARBA00022630"/>
    </source>
</evidence>
<dbReference type="SUPFAM" id="SSF56645">
    <property type="entry name" value="Acyl-CoA dehydrogenase NM domain-like"/>
    <property type="match status" value="1"/>
</dbReference>
<gene>
    <name evidence="10" type="ORF">DB30_03390</name>
</gene>
<proteinExistence type="inferred from homology"/>
<name>A0A0C2A1T4_9BACT</name>
<evidence type="ECO:0000256" key="6">
    <source>
        <dbReference type="RuleBase" id="RU362125"/>
    </source>
</evidence>
<dbReference type="InterPro" id="IPR046373">
    <property type="entry name" value="Acyl-CoA_Oxase/DH_mid-dom_sf"/>
</dbReference>
<dbReference type="PANTHER" id="PTHR43292:SF3">
    <property type="entry name" value="ACYL-COA DEHYDROGENASE FADE29"/>
    <property type="match status" value="1"/>
</dbReference>
<dbReference type="Gene3D" id="2.40.110.10">
    <property type="entry name" value="Butyryl-CoA Dehydrogenase, subunit A, domain 2"/>
    <property type="match status" value="1"/>
</dbReference>
<keyword evidence="5 6" id="KW-0560">Oxidoreductase</keyword>
<accession>A0A0C2A1T4</accession>
<evidence type="ECO:0000313" key="11">
    <source>
        <dbReference type="Proteomes" id="UP000031599"/>
    </source>
</evidence>
<sequence>MDLNFTPEEQAFRARVRAWISEALPEDLAVKARASAQFTHDELMRWHKVLAAKGWAAPAWPKSFGGPGFSAAERFIFNEELELAGTPPLSPFGLVMVGPLIQRFGTNAQRERFLPKILSGEEVWCQGYSEPNAGSDLASLRMSAEDRGDYFVVNGQKTWTTYAQYADWIFCLVRTNAAGKKQSGISFLLIDMRSKGLEARPMLTISHSPAFCDTFFDNVEVPKANLLGPLDGGWTLAKALLGHERTLVGSPGLVRRWLRLAREIATEQIGDDGRPLLEDPAWARRFAALEMRLRAHQMTIYRALSEQQKGRHPGPETSILKIVGTDLIQRAGELCMEVMGHDALAWLPDPGVVPDNEAWVGPSFCYDRAATIYAGSNEIQRNIIAKHILQLPSA</sequence>
<dbReference type="InterPro" id="IPR006091">
    <property type="entry name" value="Acyl-CoA_Oxase/DH_mid-dom"/>
</dbReference>
<dbReference type="PANTHER" id="PTHR43292">
    <property type="entry name" value="ACYL-COA DEHYDROGENASE"/>
    <property type="match status" value="1"/>
</dbReference>
<dbReference type="Gene3D" id="1.20.140.10">
    <property type="entry name" value="Butyryl-CoA Dehydrogenase, subunit A, domain 3"/>
    <property type="match status" value="1"/>
</dbReference>
<dbReference type="Pfam" id="PF00441">
    <property type="entry name" value="Acyl-CoA_dh_1"/>
    <property type="match status" value="1"/>
</dbReference>
<evidence type="ECO:0000313" key="10">
    <source>
        <dbReference type="EMBL" id="KIG17333.1"/>
    </source>
</evidence>
<dbReference type="InterPro" id="IPR037069">
    <property type="entry name" value="AcylCoA_DH/ox_N_sf"/>
</dbReference>
<dbReference type="InterPro" id="IPR036250">
    <property type="entry name" value="AcylCo_DH-like_C"/>
</dbReference>
<dbReference type="InterPro" id="IPR009100">
    <property type="entry name" value="AcylCoA_DH/oxidase_NM_dom_sf"/>
</dbReference>
<feature type="domain" description="Acyl-CoA oxidase/dehydrogenase middle" evidence="8">
    <location>
        <begin position="125"/>
        <end position="219"/>
    </location>
</feature>
<dbReference type="Pfam" id="PF02770">
    <property type="entry name" value="Acyl-CoA_dh_M"/>
    <property type="match status" value="1"/>
</dbReference>
<evidence type="ECO:0000256" key="4">
    <source>
        <dbReference type="ARBA" id="ARBA00022827"/>
    </source>
</evidence>
<feature type="domain" description="Acyl-CoA dehydrogenase/oxidase N-terminal" evidence="9">
    <location>
        <begin position="6"/>
        <end position="121"/>
    </location>
</feature>
<dbReference type="GO" id="GO:0016627">
    <property type="term" value="F:oxidoreductase activity, acting on the CH-CH group of donors"/>
    <property type="evidence" value="ECO:0007669"/>
    <property type="project" value="InterPro"/>
</dbReference>
<reference evidence="10 11" key="1">
    <citation type="submission" date="2014-12" db="EMBL/GenBank/DDBJ databases">
        <title>Genome assembly of Enhygromyxa salina DSM 15201.</title>
        <authorList>
            <person name="Sharma G."/>
            <person name="Subramanian S."/>
        </authorList>
    </citation>
    <scope>NUCLEOTIDE SEQUENCE [LARGE SCALE GENOMIC DNA]</scope>
    <source>
        <strain evidence="10 11">DSM 15201</strain>
    </source>
</reference>
<evidence type="ECO:0000259" key="8">
    <source>
        <dbReference type="Pfam" id="PF02770"/>
    </source>
</evidence>